<keyword evidence="2" id="KW-1185">Reference proteome</keyword>
<organism evidence="1 2">
    <name type="scientific">Hypsizygus marmoreus</name>
    <name type="common">White beech mushroom</name>
    <name type="synonym">Agaricus marmoreus</name>
    <dbReference type="NCBI Taxonomy" id="39966"/>
    <lineage>
        <taxon>Eukaryota</taxon>
        <taxon>Fungi</taxon>
        <taxon>Dikarya</taxon>
        <taxon>Basidiomycota</taxon>
        <taxon>Agaricomycotina</taxon>
        <taxon>Agaricomycetes</taxon>
        <taxon>Agaricomycetidae</taxon>
        <taxon>Agaricales</taxon>
        <taxon>Tricholomatineae</taxon>
        <taxon>Lyophyllaceae</taxon>
        <taxon>Hypsizygus</taxon>
    </lineage>
</organism>
<dbReference type="Proteomes" id="UP000076154">
    <property type="component" value="Unassembled WGS sequence"/>
</dbReference>
<sequence length="144" mass="16645">MGYTHYISQAINFSPQPLELFSVVPTTYATRRRCNAVSRLPSLLPRTFPGAFAHPPRFWNCKYASRALSLQAIERYPPRNNVTGKPAFWNLERHRPERLASRLRLQRKTSNYCIVEDIKNDTTDLRTRPPFQATTQTVQSDPVP</sequence>
<dbReference type="InParanoid" id="A0A369J815"/>
<reference evidence="1" key="1">
    <citation type="submission" date="2018-04" db="EMBL/GenBank/DDBJ databases">
        <title>Whole genome sequencing of Hypsizygus marmoreus.</title>
        <authorList>
            <person name="Choi I.-G."/>
            <person name="Min B."/>
            <person name="Kim J.-G."/>
            <person name="Kim S."/>
            <person name="Oh Y.-L."/>
            <person name="Kong W.-S."/>
            <person name="Park H."/>
            <person name="Jeong J."/>
            <person name="Song E.-S."/>
        </authorList>
    </citation>
    <scope>NUCLEOTIDE SEQUENCE [LARGE SCALE GENOMIC DNA]</scope>
    <source>
        <strain evidence="1">51987-8</strain>
    </source>
</reference>
<accession>A0A369J815</accession>
<protein>
    <submittedName>
        <fullName evidence="1">Uncharacterized protein</fullName>
    </submittedName>
</protein>
<comment type="caution">
    <text evidence="1">The sequence shown here is derived from an EMBL/GenBank/DDBJ whole genome shotgun (WGS) entry which is preliminary data.</text>
</comment>
<gene>
    <name evidence="1" type="ORF">Hypma_004066</name>
</gene>
<evidence type="ECO:0000313" key="2">
    <source>
        <dbReference type="Proteomes" id="UP000076154"/>
    </source>
</evidence>
<evidence type="ECO:0000313" key="1">
    <source>
        <dbReference type="EMBL" id="RDB15604.1"/>
    </source>
</evidence>
<dbReference type="EMBL" id="LUEZ02000149">
    <property type="protein sequence ID" value="RDB15604.1"/>
    <property type="molecule type" value="Genomic_DNA"/>
</dbReference>
<name>A0A369J815_HYPMA</name>
<proteinExistence type="predicted"/>
<dbReference type="AlphaFoldDB" id="A0A369J815"/>